<comment type="caution">
    <text evidence="9">The sequence shown here is derived from an EMBL/GenBank/DDBJ whole genome shotgun (WGS) entry which is preliminary data.</text>
</comment>
<dbReference type="InterPro" id="IPR039104">
    <property type="entry name" value="6PGL"/>
</dbReference>
<dbReference type="EMBL" id="SSMQ01000119">
    <property type="protein sequence ID" value="TKC93651.1"/>
    <property type="molecule type" value="Genomic_DNA"/>
</dbReference>
<dbReference type="Pfam" id="PF01182">
    <property type="entry name" value="Glucosamine_iso"/>
    <property type="match status" value="1"/>
</dbReference>
<dbReference type="UniPathway" id="UPA00115">
    <property type="reaction ID" value="UER00409"/>
</dbReference>
<gene>
    <name evidence="7 9" type="primary">pgl</name>
    <name evidence="9" type="ORF">E8A74_49260</name>
</gene>
<feature type="domain" description="Glucosamine/galactosamine-6-phosphate isomerase" evidence="8">
    <location>
        <begin position="17"/>
        <end position="236"/>
    </location>
</feature>
<reference evidence="9 10" key="1">
    <citation type="submission" date="2019-04" db="EMBL/GenBank/DDBJ databases">
        <authorList>
            <person name="Li Y."/>
            <person name="Wang J."/>
        </authorList>
    </citation>
    <scope>NUCLEOTIDE SEQUENCE [LARGE SCALE GENOMIC DNA]</scope>
    <source>
        <strain evidence="9 10">DSM 14668</strain>
    </source>
</reference>
<organism evidence="9 10">
    <name type="scientific">Polyangium fumosum</name>
    <dbReference type="NCBI Taxonomy" id="889272"/>
    <lineage>
        <taxon>Bacteria</taxon>
        <taxon>Pseudomonadati</taxon>
        <taxon>Myxococcota</taxon>
        <taxon>Polyangia</taxon>
        <taxon>Polyangiales</taxon>
        <taxon>Polyangiaceae</taxon>
        <taxon>Polyangium</taxon>
    </lineage>
</organism>
<keyword evidence="7 9" id="KW-0378">Hydrolase</keyword>
<dbReference type="GO" id="GO:0017057">
    <property type="term" value="F:6-phosphogluconolactonase activity"/>
    <property type="evidence" value="ECO:0007669"/>
    <property type="project" value="UniProtKB-UniRule"/>
</dbReference>
<comment type="pathway">
    <text evidence="3 7">Carbohydrate degradation; pentose phosphate pathway; D-ribulose 5-phosphate from D-glucose 6-phosphate (oxidative stage): step 2/3.</text>
</comment>
<accession>A0A4U1IIM7</accession>
<comment type="catalytic activity">
    <reaction evidence="1 7">
        <text>6-phospho-D-glucono-1,5-lactone + H2O = 6-phospho-D-gluconate + H(+)</text>
        <dbReference type="Rhea" id="RHEA:12556"/>
        <dbReference type="ChEBI" id="CHEBI:15377"/>
        <dbReference type="ChEBI" id="CHEBI:15378"/>
        <dbReference type="ChEBI" id="CHEBI:57955"/>
        <dbReference type="ChEBI" id="CHEBI:58759"/>
        <dbReference type="EC" id="3.1.1.31"/>
    </reaction>
</comment>
<proteinExistence type="inferred from homology"/>
<protein>
    <recommendedName>
        <fullName evidence="6 7">6-phosphogluconolactonase</fullName>
        <shortName evidence="7">6PGL</shortName>
        <ecNumber evidence="5 7">3.1.1.31</ecNumber>
    </recommendedName>
</protein>
<evidence type="ECO:0000256" key="4">
    <source>
        <dbReference type="ARBA" id="ARBA00010662"/>
    </source>
</evidence>
<dbReference type="GO" id="GO:0006098">
    <property type="term" value="P:pentose-phosphate shunt"/>
    <property type="evidence" value="ECO:0007669"/>
    <property type="project" value="UniProtKB-UniPathway"/>
</dbReference>
<evidence type="ECO:0000256" key="1">
    <source>
        <dbReference type="ARBA" id="ARBA00000832"/>
    </source>
</evidence>
<dbReference type="CDD" id="cd01400">
    <property type="entry name" value="6PGL"/>
    <property type="match status" value="1"/>
</dbReference>
<keyword evidence="10" id="KW-1185">Reference proteome</keyword>
<evidence type="ECO:0000256" key="3">
    <source>
        <dbReference type="ARBA" id="ARBA00004961"/>
    </source>
</evidence>
<dbReference type="EC" id="3.1.1.31" evidence="5 7"/>
<comment type="similarity">
    <text evidence="4 7">Belongs to the glucosamine/galactosamine-6-phosphate isomerase family. 6-phosphogluconolactonase subfamily.</text>
</comment>
<evidence type="ECO:0000256" key="7">
    <source>
        <dbReference type="RuleBase" id="RU365095"/>
    </source>
</evidence>
<dbReference type="OrthoDB" id="9810967at2"/>
<evidence type="ECO:0000313" key="9">
    <source>
        <dbReference type="EMBL" id="TKC93651.1"/>
    </source>
</evidence>
<dbReference type="PANTHER" id="PTHR11054:SF0">
    <property type="entry name" value="6-PHOSPHOGLUCONOLACTONASE"/>
    <property type="match status" value="1"/>
</dbReference>
<dbReference type="InterPro" id="IPR005900">
    <property type="entry name" value="6-phosphogluconolactonase_DevB"/>
</dbReference>
<dbReference type="SUPFAM" id="SSF100950">
    <property type="entry name" value="NagB/RpiA/CoA transferase-like"/>
    <property type="match status" value="1"/>
</dbReference>
<evidence type="ECO:0000313" key="10">
    <source>
        <dbReference type="Proteomes" id="UP000309215"/>
    </source>
</evidence>
<evidence type="ECO:0000256" key="5">
    <source>
        <dbReference type="ARBA" id="ARBA00013198"/>
    </source>
</evidence>
<evidence type="ECO:0000259" key="8">
    <source>
        <dbReference type="Pfam" id="PF01182"/>
    </source>
</evidence>
<evidence type="ECO:0000256" key="2">
    <source>
        <dbReference type="ARBA" id="ARBA00002681"/>
    </source>
</evidence>
<dbReference type="RefSeq" id="WP_136936156.1">
    <property type="nucleotide sequence ID" value="NZ_SSMQ01000119.1"/>
</dbReference>
<sequence length="246" mass="25933">MSEVSTARFEVTVAESEAEHAALGAEIVARAIDAAVRARGSARVALSGGSTPGPVYRKLAQMALPLDRIDWFWVDERAGDPTSPRSNFRAARADLGLDRADAAARVHRMEAEDPDLAAAAARYEALLRRTFGVASAVAFDVMTLGIGDDGHTASLFPATGAAAIDDRLVAAIGAQPAKGLEARLTLTAPVLCEARTVLVLARGAAKQRPIASAWSEGPEDEVPARVLLRAQGRVVWLVDRDAYPTG</sequence>
<dbReference type="PANTHER" id="PTHR11054">
    <property type="entry name" value="6-PHOSPHOGLUCONOLACTONASE"/>
    <property type="match status" value="1"/>
</dbReference>
<dbReference type="Gene3D" id="3.40.50.1360">
    <property type="match status" value="1"/>
</dbReference>
<name>A0A4U1IIM7_9BACT</name>
<dbReference type="GO" id="GO:0005975">
    <property type="term" value="P:carbohydrate metabolic process"/>
    <property type="evidence" value="ECO:0007669"/>
    <property type="project" value="UniProtKB-UniRule"/>
</dbReference>
<dbReference type="NCBIfam" id="TIGR01198">
    <property type="entry name" value="pgl"/>
    <property type="match status" value="1"/>
</dbReference>
<dbReference type="InterPro" id="IPR006148">
    <property type="entry name" value="Glc/Gal-6P_isomerase"/>
</dbReference>
<dbReference type="AlphaFoldDB" id="A0A4U1IIM7"/>
<comment type="function">
    <text evidence="2 7">Hydrolysis of 6-phosphogluconolactone to 6-phosphogluconate.</text>
</comment>
<evidence type="ECO:0000256" key="6">
    <source>
        <dbReference type="ARBA" id="ARBA00020337"/>
    </source>
</evidence>
<dbReference type="InterPro" id="IPR037171">
    <property type="entry name" value="NagB/RpiA_transferase-like"/>
</dbReference>
<dbReference type="Proteomes" id="UP000309215">
    <property type="component" value="Unassembled WGS sequence"/>
</dbReference>